<protein>
    <submittedName>
        <fullName evidence="2">Unannotated protein</fullName>
    </submittedName>
</protein>
<name>A0A6J7PD36_9ZZZZ</name>
<dbReference type="AlphaFoldDB" id="A0A6J7PD36"/>
<feature type="domain" description="N-acetyltransferase" evidence="1">
    <location>
        <begin position="25"/>
        <end position="160"/>
    </location>
</feature>
<evidence type="ECO:0000259" key="1">
    <source>
        <dbReference type="Pfam" id="PF13302"/>
    </source>
</evidence>
<dbReference type="PANTHER" id="PTHR43610">
    <property type="entry name" value="BLL6696 PROTEIN"/>
    <property type="match status" value="1"/>
</dbReference>
<dbReference type="GO" id="GO:0016747">
    <property type="term" value="F:acyltransferase activity, transferring groups other than amino-acyl groups"/>
    <property type="evidence" value="ECO:0007669"/>
    <property type="project" value="InterPro"/>
</dbReference>
<dbReference type="InterPro" id="IPR016181">
    <property type="entry name" value="Acyl_CoA_acyltransferase"/>
</dbReference>
<dbReference type="Gene3D" id="3.40.630.30">
    <property type="match status" value="1"/>
</dbReference>
<dbReference type="SUPFAM" id="SSF55729">
    <property type="entry name" value="Acyl-CoA N-acyltransferases (Nat)"/>
    <property type="match status" value="1"/>
</dbReference>
<dbReference type="PANTHER" id="PTHR43610:SF1">
    <property type="entry name" value="N-ACETYLTRANSFERASE DOMAIN-CONTAINING PROTEIN"/>
    <property type="match status" value="1"/>
</dbReference>
<organism evidence="2">
    <name type="scientific">freshwater metagenome</name>
    <dbReference type="NCBI Taxonomy" id="449393"/>
    <lineage>
        <taxon>unclassified sequences</taxon>
        <taxon>metagenomes</taxon>
        <taxon>ecological metagenomes</taxon>
    </lineage>
</organism>
<proteinExistence type="predicted"/>
<dbReference type="InterPro" id="IPR000182">
    <property type="entry name" value="GNAT_dom"/>
</dbReference>
<gene>
    <name evidence="2" type="ORF">UFOPK3992_00663</name>
</gene>
<reference evidence="2" key="1">
    <citation type="submission" date="2020-05" db="EMBL/GenBank/DDBJ databases">
        <authorList>
            <person name="Chiriac C."/>
            <person name="Salcher M."/>
            <person name="Ghai R."/>
            <person name="Kavagutti S V."/>
        </authorList>
    </citation>
    <scope>NUCLEOTIDE SEQUENCE</scope>
</reference>
<dbReference type="EMBL" id="CAFBOZ010000076">
    <property type="protein sequence ID" value="CAB5001359.1"/>
    <property type="molecule type" value="Genomic_DNA"/>
</dbReference>
<sequence>MSHSWKPTSDTVLAGRTVTLTVADPDRDAADLFAALDFDDSWIHVRDRPTDLNAMAQMMRDRADSPSWLMWTVRLAAPLGDLPAGAVVGTTSYLEVVPRDSRGEIGFTVYTPPVWATTVNPECKLLLMAFAFEQLGWQRVELKTDIRNTRSQAAIAKLGAVREGILRQHMRRRDGSLRDTVMYSVVADEWDSVRAGLDARLR</sequence>
<dbReference type="Pfam" id="PF13302">
    <property type="entry name" value="Acetyltransf_3"/>
    <property type="match status" value="1"/>
</dbReference>
<evidence type="ECO:0000313" key="2">
    <source>
        <dbReference type="EMBL" id="CAB5001359.1"/>
    </source>
</evidence>
<accession>A0A6J7PD36</accession>